<dbReference type="AlphaFoldDB" id="A0A078JYG0"/>
<organism evidence="3">
    <name type="scientific">Brassica napus</name>
    <name type="common">Rape</name>
    <dbReference type="NCBI Taxonomy" id="3708"/>
    <lineage>
        <taxon>Eukaryota</taxon>
        <taxon>Viridiplantae</taxon>
        <taxon>Streptophyta</taxon>
        <taxon>Embryophyta</taxon>
        <taxon>Tracheophyta</taxon>
        <taxon>Spermatophyta</taxon>
        <taxon>Magnoliopsida</taxon>
        <taxon>eudicotyledons</taxon>
        <taxon>Gunneridae</taxon>
        <taxon>Pentapetalae</taxon>
        <taxon>rosids</taxon>
        <taxon>malvids</taxon>
        <taxon>Brassicales</taxon>
        <taxon>Brassicaceae</taxon>
        <taxon>Brassiceae</taxon>
        <taxon>Brassica</taxon>
    </lineage>
</organism>
<feature type="compositionally biased region" description="Polar residues" evidence="1">
    <location>
        <begin position="54"/>
        <end position="67"/>
    </location>
</feature>
<dbReference type="PaxDb" id="3708-A0A078JYG0"/>
<reference evidence="3" key="1">
    <citation type="journal article" date="2014" name="Science">
        <title>Plant genetics. Early allopolyploid evolution in the post-Neolithic Brassica napus oilseed genome.</title>
        <authorList>
            <person name="Chalhoub B."/>
            <person name="Denoeud F."/>
            <person name="Liu S."/>
            <person name="Parkin I.A."/>
            <person name="Tang H."/>
            <person name="Wang X."/>
            <person name="Chiquet J."/>
            <person name="Belcram H."/>
            <person name="Tong C."/>
            <person name="Samans B."/>
            <person name="Correa M."/>
            <person name="Da Silva C."/>
            <person name="Just J."/>
            <person name="Falentin C."/>
            <person name="Koh C.S."/>
            <person name="Le Clainche I."/>
            <person name="Bernard M."/>
            <person name="Bento P."/>
            <person name="Noel B."/>
            <person name="Labadie K."/>
            <person name="Alberti A."/>
            <person name="Charles M."/>
            <person name="Arnaud D."/>
            <person name="Guo H."/>
            <person name="Daviaud C."/>
            <person name="Alamery S."/>
            <person name="Jabbari K."/>
            <person name="Zhao M."/>
            <person name="Edger P.P."/>
            <person name="Chelaifa H."/>
            <person name="Tack D."/>
            <person name="Lassalle G."/>
            <person name="Mestiri I."/>
            <person name="Schnel N."/>
            <person name="Le Paslier M.C."/>
            <person name="Fan G."/>
            <person name="Renault V."/>
            <person name="Bayer P.E."/>
            <person name="Golicz A.A."/>
            <person name="Manoli S."/>
            <person name="Lee T.H."/>
            <person name="Thi V.H."/>
            <person name="Chalabi S."/>
            <person name="Hu Q."/>
            <person name="Fan C."/>
            <person name="Tollenaere R."/>
            <person name="Lu Y."/>
            <person name="Battail C."/>
            <person name="Shen J."/>
            <person name="Sidebottom C.H."/>
            <person name="Wang X."/>
            <person name="Canaguier A."/>
            <person name="Chauveau A."/>
            <person name="Berard A."/>
            <person name="Deniot G."/>
            <person name="Guan M."/>
            <person name="Liu Z."/>
            <person name="Sun F."/>
            <person name="Lim Y.P."/>
            <person name="Lyons E."/>
            <person name="Town C.D."/>
            <person name="Bancroft I."/>
            <person name="Wang X."/>
            <person name="Meng J."/>
            <person name="Ma J."/>
            <person name="Pires J.C."/>
            <person name="King G.J."/>
            <person name="Brunel D."/>
            <person name="Delourme R."/>
            <person name="Renard M."/>
            <person name="Aury J.M."/>
            <person name="Adams K.L."/>
            <person name="Batley J."/>
            <person name="Snowdon R.J."/>
            <person name="Tost J."/>
            <person name="Edwards D."/>
            <person name="Zhou Y."/>
            <person name="Hua W."/>
            <person name="Sharpe A.G."/>
            <person name="Paterson A.H."/>
            <person name="Guan C."/>
            <person name="Wincker P."/>
        </authorList>
    </citation>
    <scope>NUCLEOTIDE SEQUENCE [LARGE SCALE GENOMIC DNA]</scope>
</reference>
<feature type="compositionally biased region" description="Basic and acidic residues" evidence="1">
    <location>
        <begin position="68"/>
        <end position="83"/>
    </location>
</feature>
<reference evidence="2" key="3">
    <citation type="submission" date="2021-01" db="EMBL/GenBank/DDBJ databases">
        <authorList>
            <consortium name="Genoscope - CEA"/>
            <person name="William W."/>
        </authorList>
    </citation>
    <scope>NUCLEOTIDE SEQUENCE</scope>
</reference>
<feature type="region of interest" description="Disordered" evidence="1">
    <location>
        <begin position="49"/>
        <end position="83"/>
    </location>
</feature>
<protein>
    <submittedName>
        <fullName evidence="2">(rape) hypothetical protein</fullName>
    </submittedName>
    <submittedName>
        <fullName evidence="3">BnaC09g52410D protein</fullName>
    </submittedName>
</protein>
<dbReference type="Gramene" id="CDY70692">
    <property type="protein sequence ID" value="CDY70692"/>
    <property type="gene ID" value="GSBRNA2T00005325001"/>
</dbReference>
<dbReference type="Proteomes" id="UP001295469">
    <property type="component" value="Chromosome C09"/>
</dbReference>
<dbReference type="STRING" id="3708.A0A078JYG0"/>
<dbReference type="PANTHER" id="PTHR31197:SF35">
    <property type="entry name" value="BTB DOMAIN-CONTAINING PROTEIN"/>
    <property type="match status" value="1"/>
</dbReference>
<dbReference type="EMBL" id="LK042967">
    <property type="protein sequence ID" value="CDY70692.1"/>
    <property type="molecule type" value="Genomic_DNA"/>
</dbReference>
<evidence type="ECO:0000313" key="3">
    <source>
        <dbReference type="EMBL" id="CDY70692.1"/>
    </source>
</evidence>
<dbReference type="PANTHER" id="PTHR31197">
    <property type="entry name" value="OS01G0612600 PROTEIN"/>
    <property type="match status" value="1"/>
</dbReference>
<feature type="region of interest" description="Disordered" evidence="1">
    <location>
        <begin position="139"/>
        <end position="179"/>
    </location>
</feature>
<evidence type="ECO:0000256" key="1">
    <source>
        <dbReference type="SAM" id="MobiDB-lite"/>
    </source>
</evidence>
<accession>A0A078JYG0</accession>
<gene>
    <name evidence="3" type="primary">BnaC09g52410D</name>
    <name evidence="2" type="ORF">DARMORV10_C09P32120.1</name>
    <name evidence="3" type="ORF">GSBRNA2T00005325001</name>
</gene>
<name>A0A078JYG0_BRANA</name>
<proteinExistence type="predicted"/>
<dbReference type="EMBL" id="HG994373">
    <property type="protein sequence ID" value="CAF1739901.1"/>
    <property type="molecule type" value="Genomic_DNA"/>
</dbReference>
<sequence length="179" mass="20197">MFCVFETNNKLRLSLNLGLKNEQHQNEQTQTQTQKAAATKRKALLLNIGKSEAANEQSRKAPTSRSKAPSEADPERRRSWRRLERQRDLGDFLSTIQSSFGGKEAMKREVCRWMMVVGLQCSSSSACLDQSLVAQGWLGDTRTSSGDEENNQSSEEQEPGTQRRGIRGRRAFIDDDDES</sequence>
<reference evidence="3" key="2">
    <citation type="submission" date="2014-06" db="EMBL/GenBank/DDBJ databases">
        <authorList>
            <person name="Genoscope - CEA"/>
        </authorList>
    </citation>
    <scope>NUCLEOTIDE SEQUENCE</scope>
</reference>
<evidence type="ECO:0000313" key="2">
    <source>
        <dbReference type="EMBL" id="CAF1739901.1"/>
    </source>
</evidence>
<feature type="compositionally biased region" description="Acidic residues" evidence="1">
    <location>
        <begin position="146"/>
        <end position="158"/>
    </location>
</feature>